<comment type="caution">
    <text evidence="5">The sequence shown here is derived from an EMBL/GenBank/DDBJ whole genome shotgun (WGS) entry which is preliminary data.</text>
</comment>
<organism evidence="5 6">
    <name type="scientific">Chitinophaga silvatica</name>
    <dbReference type="NCBI Taxonomy" id="2282649"/>
    <lineage>
        <taxon>Bacteria</taxon>
        <taxon>Pseudomonadati</taxon>
        <taxon>Bacteroidota</taxon>
        <taxon>Chitinophagia</taxon>
        <taxon>Chitinophagales</taxon>
        <taxon>Chitinophagaceae</taxon>
        <taxon>Chitinophaga</taxon>
    </lineage>
</organism>
<dbReference type="PANTHER" id="PTHR43465">
    <property type="entry name" value="DUF1680 DOMAIN PROTEIN (AFU_ORTHOLOGUE AFUA_1G08910)"/>
    <property type="match status" value="1"/>
</dbReference>
<dbReference type="InterPro" id="IPR049046">
    <property type="entry name" value="Beta-AFase-like_GH127_middle"/>
</dbReference>
<dbReference type="InterPro" id="IPR049049">
    <property type="entry name" value="Beta-AFase-like_GH127_C"/>
</dbReference>
<dbReference type="Proteomes" id="UP000260644">
    <property type="component" value="Unassembled WGS sequence"/>
</dbReference>
<dbReference type="OrthoDB" id="9757939at2"/>
<dbReference type="InterPro" id="IPR049174">
    <property type="entry name" value="Beta-AFase-like"/>
</dbReference>
<evidence type="ECO:0000259" key="3">
    <source>
        <dbReference type="Pfam" id="PF20736"/>
    </source>
</evidence>
<keyword evidence="1" id="KW-0732">Signal</keyword>
<dbReference type="SUPFAM" id="SSF48208">
    <property type="entry name" value="Six-hairpin glycosidases"/>
    <property type="match status" value="1"/>
</dbReference>
<protein>
    <submittedName>
        <fullName evidence="5">Glycoside hydrolase family 127 protein</fullName>
    </submittedName>
</protein>
<keyword evidence="5" id="KW-0378">Hydrolase</keyword>
<evidence type="ECO:0000313" key="6">
    <source>
        <dbReference type="Proteomes" id="UP000260644"/>
    </source>
</evidence>
<feature type="signal peptide" evidence="1">
    <location>
        <begin position="1"/>
        <end position="17"/>
    </location>
</feature>
<proteinExistence type="predicted"/>
<dbReference type="Pfam" id="PF20737">
    <property type="entry name" value="Glyco_hydro127C"/>
    <property type="match status" value="1"/>
</dbReference>
<dbReference type="GO" id="GO:0005975">
    <property type="term" value="P:carbohydrate metabolic process"/>
    <property type="evidence" value="ECO:0007669"/>
    <property type="project" value="InterPro"/>
</dbReference>
<keyword evidence="6" id="KW-1185">Reference proteome</keyword>
<evidence type="ECO:0000259" key="4">
    <source>
        <dbReference type="Pfam" id="PF20737"/>
    </source>
</evidence>
<dbReference type="Pfam" id="PF20736">
    <property type="entry name" value="Glyco_hydro127M"/>
    <property type="match status" value="1"/>
</dbReference>
<evidence type="ECO:0000256" key="1">
    <source>
        <dbReference type="SAM" id="SignalP"/>
    </source>
</evidence>
<dbReference type="InterPro" id="IPR012878">
    <property type="entry name" value="Beta-AFase-like_GH127_cat"/>
</dbReference>
<dbReference type="EMBL" id="QPMM01000010">
    <property type="protein sequence ID" value="RFS20722.1"/>
    <property type="molecule type" value="Genomic_DNA"/>
</dbReference>
<name>A0A3E1Y708_9BACT</name>
<dbReference type="GO" id="GO:0016787">
    <property type="term" value="F:hydrolase activity"/>
    <property type="evidence" value="ECO:0007669"/>
    <property type="project" value="UniProtKB-KW"/>
</dbReference>
<dbReference type="Pfam" id="PF07944">
    <property type="entry name" value="Beta-AFase-like_GH127_cat"/>
    <property type="match status" value="1"/>
</dbReference>
<dbReference type="AlphaFoldDB" id="A0A3E1Y708"/>
<accession>A0A3E1Y708</accession>
<feature type="domain" description="Non-reducing end beta-L-arabinofuranosidase-like GH127 catalytic" evidence="2">
    <location>
        <begin position="29"/>
        <end position="410"/>
    </location>
</feature>
<feature type="domain" description="Non-reducing end beta-L-arabinofuranosidase-like GH127 middle" evidence="3">
    <location>
        <begin position="420"/>
        <end position="531"/>
    </location>
</feature>
<feature type="domain" description="Non-reducing end beta-L-arabinofuranosidase-like GH127 C-terminal" evidence="4">
    <location>
        <begin position="533"/>
        <end position="639"/>
    </location>
</feature>
<dbReference type="InterPro" id="IPR008928">
    <property type="entry name" value="6-hairpin_glycosidase_sf"/>
</dbReference>
<dbReference type="PANTHER" id="PTHR43465:SF2">
    <property type="entry name" value="DUF1680 DOMAIN PROTEIN (AFU_ORTHOLOGUE AFUA_1G08910)"/>
    <property type="match status" value="1"/>
</dbReference>
<reference evidence="5 6" key="1">
    <citation type="submission" date="2018-07" db="EMBL/GenBank/DDBJ databases">
        <title>Chitinophaga K2CV101002-2 sp. nov., isolated from a monsoon evergreen broad-leaved forest soil.</title>
        <authorList>
            <person name="Lv Y."/>
        </authorList>
    </citation>
    <scope>NUCLEOTIDE SEQUENCE [LARGE SCALE GENOMIC DNA]</scope>
    <source>
        <strain evidence="5 6">GDMCC 1.1288</strain>
    </source>
</reference>
<evidence type="ECO:0000259" key="2">
    <source>
        <dbReference type="Pfam" id="PF07944"/>
    </source>
</evidence>
<evidence type="ECO:0000313" key="5">
    <source>
        <dbReference type="EMBL" id="RFS20722.1"/>
    </source>
</evidence>
<feature type="chain" id="PRO_5017625390" evidence="1">
    <location>
        <begin position="18"/>
        <end position="649"/>
    </location>
</feature>
<sequence length="649" mass="73365">MHKLIIGLLFISAQATAQSLQLQPVNFSQVTINDQFWSPRQQTVSRVTLPVCIYQTEVKTPRIRNFEKVARKQGERHEGIYFDDSDVYKALEAISYSLKTHPDAELQKTADEWIDKIAAAQQPDGYLNTFYTLNGLDKRWTDMEKHEDYCAGHLFEAAVAYYNTTGKTKLLDVATRMADHIDVTFRQQNRHWVSGHEEIELALVKLYKATGNKKYLTLADWFLQQRGHKYGRGVIWDDWKNAAYCQDSVPVREQRKITGHAVRAMYLYTGAADVGAALKDSGYMTAMEAVWEDVVHRNMYLTGGIGSSGHNEGFTENYDLPNEHAYCETCASVGMVFWNQRMNGLTGDAKYIDVLERSLYNGALDGLSLSGDRFFYGNPLSSSGQHSRSEWFGTACCPSNISRLVASVGDYVYAKTDEDIWVNLFVGSTANLQLKNNNVYIQQQTNYPWEGNVNITVSPKRTFRFPLHLRIPGWAQNVVTPGSAYYFKDMISDGYKIKVNGKDVEYSMDKGYAVINRTWKKGDVITLNLPMEVRKVAAIDKIKENKNRIALQRGPLVYCLEHIDNNGQVKNIIVPEQTAFKAEMNPGLLNGVVTLKATVPVVKLAADGESITTEKQTVTAIPYFSWANRGQGEMEIWIPTKLSSFNLKP</sequence>
<gene>
    <name evidence="5" type="ORF">DVR12_19380</name>
</gene>
<dbReference type="RefSeq" id="WP_116977440.1">
    <property type="nucleotide sequence ID" value="NZ_QPMM01000010.1"/>
</dbReference>